<sequence>MLKLFALLVVVLVVKASDRYDYQEPSYPSPQPIDYYQYPPSHSYHQKKPRCHMNEDYTSVPGSCSKFKRCSNGYLYILRCPKTLVWDSRWKTCVHKSQARGRCGKKYSQYNYQNYEKSYKTEEYPSYQHKEYNVNYPTFPSGASYQIY</sequence>
<evidence type="ECO:0000313" key="3">
    <source>
        <dbReference type="EMBL" id="CAF0913469.1"/>
    </source>
</evidence>
<keyword evidence="1" id="KW-0732">Signal</keyword>
<feature type="domain" description="Chitin-binding type-2" evidence="2">
    <location>
        <begin position="48"/>
        <end position="105"/>
    </location>
</feature>
<evidence type="ECO:0000256" key="1">
    <source>
        <dbReference type="SAM" id="SignalP"/>
    </source>
</evidence>
<dbReference type="Gene3D" id="2.170.140.10">
    <property type="entry name" value="Chitin binding domain"/>
    <property type="match status" value="1"/>
</dbReference>
<dbReference type="EMBL" id="CAJNOC010002115">
    <property type="protein sequence ID" value="CAF0913469.1"/>
    <property type="molecule type" value="Genomic_DNA"/>
</dbReference>
<evidence type="ECO:0000259" key="2">
    <source>
        <dbReference type="PROSITE" id="PS50940"/>
    </source>
</evidence>
<accession>A0A814AJ03</accession>
<dbReference type="Pfam" id="PF01607">
    <property type="entry name" value="CBM_14"/>
    <property type="match status" value="1"/>
</dbReference>
<name>A0A814AJ03_9BILA</name>
<dbReference type="InterPro" id="IPR002557">
    <property type="entry name" value="Chitin-bd_dom"/>
</dbReference>
<feature type="signal peptide" evidence="1">
    <location>
        <begin position="1"/>
        <end position="16"/>
    </location>
</feature>
<feature type="chain" id="PRO_5032505518" description="Chitin-binding type-2 domain-containing protein" evidence="1">
    <location>
        <begin position="17"/>
        <end position="148"/>
    </location>
</feature>
<dbReference type="PROSITE" id="PS50940">
    <property type="entry name" value="CHIT_BIND_II"/>
    <property type="match status" value="1"/>
</dbReference>
<gene>
    <name evidence="3" type="ORF">OXX778_LOCUS12026</name>
</gene>
<dbReference type="AlphaFoldDB" id="A0A814AJ03"/>
<proteinExistence type="predicted"/>
<dbReference type="SMART" id="SM00494">
    <property type="entry name" value="ChtBD2"/>
    <property type="match status" value="1"/>
</dbReference>
<dbReference type="Proteomes" id="UP000663879">
    <property type="component" value="Unassembled WGS sequence"/>
</dbReference>
<comment type="caution">
    <text evidence="3">The sequence shown here is derived from an EMBL/GenBank/DDBJ whole genome shotgun (WGS) entry which is preliminary data.</text>
</comment>
<evidence type="ECO:0000313" key="4">
    <source>
        <dbReference type="Proteomes" id="UP000663879"/>
    </source>
</evidence>
<dbReference type="GO" id="GO:0008061">
    <property type="term" value="F:chitin binding"/>
    <property type="evidence" value="ECO:0007669"/>
    <property type="project" value="InterPro"/>
</dbReference>
<keyword evidence="4" id="KW-1185">Reference proteome</keyword>
<dbReference type="OrthoDB" id="10209929at2759"/>
<organism evidence="3 4">
    <name type="scientific">Brachionus calyciflorus</name>
    <dbReference type="NCBI Taxonomy" id="104777"/>
    <lineage>
        <taxon>Eukaryota</taxon>
        <taxon>Metazoa</taxon>
        <taxon>Spiralia</taxon>
        <taxon>Gnathifera</taxon>
        <taxon>Rotifera</taxon>
        <taxon>Eurotatoria</taxon>
        <taxon>Monogononta</taxon>
        <taxon>Pseudotrocha</taxon>
        <taxon>Ploima</taxon>
        <taxon>Brachionidae</taxon>
        <taxon>Brachionus</taxon>
    </lineage>
</organism>
<protein>
    <recommendedName>
        <fullName evidence="2">Chitin-binding type-2 domain-containing protein</fullName>
    </recommendedName>
</protein>
<reference evidence="3" key="1">
    <citation type="submission" date="2021-02" db="EMBL/GenBank/DDBJ databases">
        <authorList>
            <person name="Nowell W R."/>
        </authorList>
    </citation>
    <scope>NUCLEOTIDE SEQUENCE</scope>
    <source>
        <strain evidence="3">Ploen Becks lab</strain>
    </source>
</reference>
<dbReference type="InterPro" id="IPR036508">
    <property type="entry name" value="Chitin-bd_dom_sf"/>
</dbReference>
<dbReference type="SUPFAM" id="SSF57625">
    <property type="entry name" value="Invertebrate chitin-binding proteins"/>
    <property type="match status" value="1"/>
</dbReference>
<dbReference type="GO" id="GO:0005576">
    <property type="term" value="C:extracellular region"/>
    <property type="evidence" value="ECO:0007669"/>
    <property type="project" value="InterPro"/>
</dbReference>